<keyword evidence="10" id="KW-0677">Repeat</keyword>
<evidence type="ECO:0000256" key="16">
    <source>
        <dbReference type="RuleBase" id="RU367090"/>
    </source>
</evidence>
<dbReference type="SMART" id="SM01197">
    <property type="entry name" value="FANCL_C"/>
    <property type="match status" value="1"/>
</dbReference>
<reference evidence="19" key="1">
    <citation type="submission" date="2016-05" db="EMBL/GenBank/DDBJ databases">
        <title>Comparative genomics of biotechnologically important yeasts.</title>
        <authorList>
            <consortium name="DOE Joint Genome Institute"/>
            <person name="Riley R."/>
            <person name="Haridas S."/>
            <person name="Wolfe K.H."/>
            <person name="Lopes M.R."/>
            <person name="Hittinger C.T."/>
            <person name="Goker M."/>
            <person name="Salamov A."/>
            <person name="Wisecaver J."/>
            <person name="Long T.M."/>
            <person name="Aerts A.L."/>
            <person name="Barry K."/>
            <person name="Choi C."/>
            <person name="Clum A."/>
            <person name="Coughlan A.Y."/>
            <person name="Deshpande S."/>
            <person name="Douglass A.P."/>
            <person name="Hanson S.J."/>
            <person name="Klenk H.-P."/>
            <person name="Labutti K."/>
            <person name="Lapidus A."/>
            <person name="Lindquist E."/>
            <person name="Lipzen A."/>
            <person name="Meier-Kolthoff J.P."/>
            <person name="Ohm R.A."/>
            <person name="Otillar R.P."/>
            <person name="Pangilinan J."/>
            <person name="Peng Y."/>
            <person name="Rokas A."/>
            <person name="Rosa C.A."/>
            <person name="Scheuner C."/>
            <person name="Sibirny A.A."/>
            <person name="Slot J.C."/>
            <person name="Stielow J.B."/>
            <person name="Sun H."/>
            <person name="Kurtzman C.P."/>
            <person name="Blackwell M."/>
            <person name="Grigoriev I.V."/>
            <person name="Jeffries T.W."/>
        </authorList>
    </citation>
    <scope>NUCLEOTIDE SEQUENCE [LARGE SCALE GENOMIC DNA]</scope>
    <source>
        <strain evidence="19">NRRL Y-12698</strain>
    </source>
</reference>
<keyword evidence="19" id="KW-1185">Reference proteome</keyword>
<keyword evidence="11 15" id="KW-0863">Zinc-finger</keyword>
<dbReference type="CDD" id="cd16491">
    <property type="entry name" value="RING-CH-C4HC3_LTN1"/>
    <property type="match status" value="1"/>
</dbReference>
<dbReference type="RefSeq" id="XP_018982529.1">
    <property type="nucleotide sequence ID" value="XM_019126720.1"/>
</dbReference>
<dbReference type="SUPFAM" id="SSF57850">
    <property type="entry name" value="RING/U-box"/>
    <property type="match status" value="1"/>
</dbReference>
<dbReference type="InterPro" id="IPR054477">
    <property type="entry name" value="LTN1_E3_ligase_6th"/>
</dbReference>
<evidence type="ECO:0000256" key="15">
    <source>
        <dbReference type="PROSITE-ProRule" id="PRU00175"/>
    </source>
</evidence>
<evidence type="ECO:0000256" key="11">
    <source>
        <dbReference type="ARBA" id="ARBA00022771"/>
    </source>
</evidence>
<evidence type="ECO:0000256" key="6">
    <source>
        <dbReference type="ARBA" id="ARBA00017157"/>
    </source>
</evidence>
<dbReference type="GeneID" id="30144574"/>
<keyword evidence="9 16" id="KW-0479">Metal-binding</keyword>
<evidence type="ECO:0000256" key="1">
    <source>
        <dbReference type="ARBA" id="ARBA00000900"/>
    </source>
</evidence>
<dbReference type="GO" id="GO:0061630">
    <property type="term" value="F:ubiquitin protein ligase activity"/>
    <property type="evidence" value="ECO:0007669"/>
    <property type="project" value="UniProtKB-UniRule"/>
</dbReference>
<evidence type="ECO:0000256" key="2">
    <source>
        <dbReference type="ARBA" id="ARBA00004514"/>
    </source>
</evidence>
<dbReference type="InterPro" id="IPR011016">
    <property type="entry name" value="Znf_RING-CH"/>
</dbReference>
<comment type="subunit">
    <text evidence="16">Component of the ribosome quality control complex (RQC).</text>
</comment>
<keyword evidence="12 16" id="KW-0833">Ubl conjugation pathway</keyword>
<name>A0A1E3QHN2_9ASCO</name>
<comment type="similarity">
    <text evidence="4 16">Belongs to the LTN1 family.</text>
</comment>
<evidence type="ECO:0000256" key="5">
    <source>
        <dbReference type="ARBA" id="ARBA00012483"/>
    </source>
</evidence>
<sequence>MSFGNPFNSTAVPSLGHNGFEVSLSYIAGIPDANLVADPQLKIIFKSLGKNNEKTKEKALSDLVTFVTDLTKIHAFLDDLVLLTWVQLYPKLAIDTAKAVRSGAHTVQSRIVATLGKLYAKYLKDTAPVWLAGTYDTDRIAARETAESLRAAFGGAQAKVDRLWTAFRAPIVNFVRQVVQSESRDTLSDERYVSADESAAKYARVAVAAISMFSKLLSEPMDDSTEFIQILRTENIWENLLCGDDLALKKACYGMISVLAQSRSDLLEPKVMKLVSKNLVKSLKIKADRGMQVGYAQVVLPIFAALIHMTKLSSGFWTAAKKPRERLLGLMELGSCGSDPAYYDYLFTLLSSDLPEEVLSFAAKADAEAYLAVVVKVSQAEKLALFQERAWICLNNLFLRFHAKTPLVETMVPVWILTLATASPKNILKTASTLNSLSEEDSTRALDPISDLVTSCLPNKTSTTYSSDPGQGSASGSITLYSDKLCPAYFHLLQAMANQHYLEALLASAVDSLAEYEEGESPTVSFTIVRCFLTSKMMQFASTVLQLISDLPQHIETNFFEEPMALLIDYNPSNAFYNEAILVETLNDAFLKIVMISEDTPAAISPLAKFLKFLPQISRNIPAFETKCPEIFQHVHALAGDYDFATANHDIFQILSPDVVLNLFDQAWESGNQSVFVANFLQAQQHGLVRDLVHARAAPLLAYLWETLAQPDSCTFLRLVEAGLATDSVLDAYVASIHALILSPAADMAAVSQNLYGMLESRLFAKLVPMEKLDEMVTRAIGAIPDPSLAVGNPLESNVYLVQGDGALFSLAAALELTRLAQFILNITSHVDILSLLPVGAHAELMVNLGLAGEVAADATFLTQTEAPGCLQVSSAAYEVLKAVDLSLEGVVSVLGGASPEDLGTSIISALSGDDLTNLSFYKSRVLQKLVLAMVETESAASFNALSIPFPKLLGTPLKLAAVVLGLKKFLTLPKFDRTRNAVAAELIGLPLSQVMLSGLQNVTLLNNFVVVDDREGFVPLPPQRFNMIVTAVAGWLESEIAYDPEFGAMRSQLCNFFTNYVSLDVGIDTRVWEMCTQLCRDTLGVAATEAAPDMEYHALKLFLTLHKHSDEIDVWADEKDGLYEELIEVILTHTSRLVSQPLLLCQELLIRIFDKMPTKASRKHYGEFLTVLETARSVDLQRVAADLLHKAVLVQQQEFVIEYELQSSSVREGSPDSDPGLKALLPSELIAIITEPPLEYVEHAEPCTFSRYVWSWLLVFDHFKNITYKIRQQYIVELKARDLISGLLDFIFQQVDIVADVAFVKSLTPENIRSYHVINYGAFESTIDEFRHLLVHFYYLVCKYLGAHAQTWFLNIRDRQLKASIEKFSIRYVSSSIVTEELAKAEELLTGNNKKFSDENLTIKVNKITNEIRSVYLIDEQTMEMVIRIPASFPLVNVTVEGPQRLGVKETQWKAWLLASQLVITSQNGTILESIELFNRNVTYHFSGFEECAICYSILHQDHSLPSRNCQTCSNKFHSACLYKWFKSSGSSTCPLCRATFNFRVHK</sequence>
<evidence type="ECO:0000256" key="12">
    <source>
        <dbReference type="ARBA" id="ARBA00022786"/>
    </source>
</evidence>
<dbReference type="STRING" id="984486.A0A1E3QHN2"/>
<dbReference type="EMBL" id="KV454442">
    <property type="protein sequence ID" value="ODQ77201.1"/>
    <property type="molecule type" value="Genomic_DNA"/>
</dbReference>
<dbReference type="Pfam" id="PF22999">
    <property type="entry name" value="LTN1_E3_ligase_6th"/>
    <property type="match status" value="1"/>
</dbReference>
<evidence type="ECO:0000256" key="10">
    <source>
        <dbReference type="ARBA" id="ARBA00022737"/>
    </source>
</evidence>
<evidence type="ECO:0000313" key="18">
    <source>
        <dbReference type="EMBL" id="ODQ77201.1"/>
    </source>
</evidence>
<dbReference type="Proteomes" id="UP000094336">
    <property type="component" value="Unassembled WGS sequence"/>
</dbReference>
<proteinExistence type="inferred from homology"/>
<comment type="catalytic activity">
    <reaction evidence="1 16">
        <text>S-ubiquitinyl-[E2 ubiquitin-conjugating enzyme]-L-cysteine + [acceptor protein]-L-lysine = [E2 ubiquitin-conjugating enzyme]-L-cysteine + N(6)-ubiquitinyl-[acceptor protein]-L-lysine.</text>
        <dbReference type="EC" id="2.3.2.27"/>
    </reaction>
</comment>
<feature type="domain" description="RING-type" evidence="17">
    <location>
        <begin position="1493"/>
        <end position="1539"/>
    </location>
</feature>
<organism evidence="18 19">
    <name type="scientific">Babjeviella inositovora NRRL Y-12698</name>
    <dbReference type="NCBI Taxonomy" id="984486"/>
    <lineage>
        <taxon>Eukaryota</taxon>
        <taxon>Fungi</taxon>
        <taxon>Dikarya</taxon>
        <taxon>Ascomycota</taxon>
        <taxon>Saccharomycotina</taxon>
        <taxon>Pichiomycetes</taxon>
        <taxon>Serinales incertae sedis</taxon>
        <taxon>Babjeviella</taxon>
    </lineage>
</organism>
<dbReference type="PANTHER" id="PTHR12389:SF0">
    <property type="entry name" value="E3 UBIQUITIN-PROTEIN LIGASE LISTERIN"/>
    <property type="match status" value="1"/>
</dbReference>
<keyword evidence="13 16" id="KW-0862">Zinc</keyword>
<dbReference type="UniPathway" id="UPA00143"/>
<dbReference type="Pfam" id="PF22958">
    <property type="entry name" value="Ltn1_1st"/>
    <property type="match status" value="1"/>
</dbReference>
<dbReference type="InterPro" id="IPR054478">
    <property type="entry name" value="LTN1_UBC"/>
</dbReference>
<comment type="function">
    <text evidence="14">E3 ubiquitin-protein ligase component of the ribosome quality control complex (RQC), a ribosome-associated complex that mediates ubiquitination and extraction of incompletely synthesized nascent chains for proteasomal degradation. Mediates ubiquitination of proteins derived from mRNAs lacking stop codons (non-stop proteins) and other translation arrest products induced by poly-lysine sequences and tandem rare codons. Ubiquitination leads to CDC48 recruitment for extraction and degradation of the incomplete translation product. May indirectly play a role in chromatin function and transcription.</text>
</comment>
<dbReference type="Gene3D" id="3.30.40.10">
    <property type="entry name" value="Zinc/RING finger domain, C3HC4 (zinc finger)"/>
    <property type="match status" value="1"/>
</dbReference>
<dbReference type="Pfam" id="PF13639">
    <property type="entry name" value="zf-RING_2"/>
    <property type="match status" value="1"/>
</dbReference>
<evidence type="ECO:0000256" key="3">
    <source>
        <dbReference type="ARBA" id="ARBA00004906"/>
    </source>
</evidence>
<dbReference type="GO" id="GO:1990116">
    <property type="term" value="P:ribosome-associated ubiquitin-dependent protein catabolic process"/>
    <property type="evidence" value="ECO:0007669"/>
    <property type="project" value="UniProtKB-UniRule"/>
</dbReference>
<dbReference type="PROSITE" id="PS50089">
    <property type="entry name" value="ZF_RING_2"/>
    <property type="match status" value="1"/>
</dbReference>
<evidence type="ECO:0000256" key="13">
    <source>
        <dbReference type="ARBA" id="ARBA00022833"/>
    </source>
</evidence>
<evidence type="ECO:0000313" key="19">
    <source>
        <dbReference type="Proteomes" id="UP000094336"/>
    </source>
</evidence>
<dbReference type="Pfam" id="PF23009">
    <property type="entry name" value="UBC_like"/>
    <property type="match status" value="1"/>
</dbReference>
<evidence type="ECO:0000256" key="8">
    <source>
        <dbReference type="ARBA" id="ARBA00022679"/>
    </source>
</evidence>
<dbReference type="GO" id="GO:0043023">
    <property type="term" value="F:ribosomal large subunit binding"/>
    <property type="evidence" value="ECO:0007669"/>
    <property type="project" value="TreeGrafter"/>
</dbReference>
<comment type="function">
    <text evidence="16">E3 ubiquitin-protein ligase. Component of the ribosome quality control complex (RQC), a ribosome-associated complex that mediates ubiquitination and extraction of incompletely synthesized nascent chains for proteasomal degradation.</text>
</comment>
<dbReference type="InterPro" id="IPR013083">
    <property type="entry name" value="Znf_RING/FYVE/PHD"/>
</dbReference>
<comment type="subcellular location">
    <subcellularLocation>
        <location evidence="2">Cytoplasm</location>
        <location evidence="2">Cytosol</location>
    </subcellularLocation>
</comment>
<dbReference type="SMART" id="SM00744">
    <property type="entry name" value="RINGv"/>
    <property type="match status" value="1"/>
</dbReference>
<dbReference type="InterPro" id="IPR016024">
    <property type="entry name" value="ARM-type_fold"/>
</dbReference>
<dbReference type="OrthoDB" id="6108at2759"/>
<evidence type="ECO:0000256" key="14">
    <source>
        <dbReference type="ARBA" id="ARBA00055150"/>
    </source>
</evidence>
<dbReference type="InterPro" id="IPR001841">
    <property type="entry name" value="Znf_RING"/>
</dbReference>
<keyword evidence="8 16" id="KW-0808">Transferase</keyword>
<dbReference type="FunFam" id="3.30.40.10:FF:000038">
    <property type="entry name" value="E3 ubiquitin-protein ligase listerin"/>
    <property type="match status" value="1"/>
</dbReference>
<dbReference type="GO" id="GO:0005829">
    <property type="term" value="C:cytosol"/>
    <property type="evidence" value="ECO:0007669"/>
    <property type="project" value="UniProtKB-SubCell"/>
</dbReference>
<dbReference type="InterPro" id="IPR039795">
    <property type="entry name" value="LTN1/Rkr1"/>
</dbReference>
<evidence type="ECO:0000256" key="7">
    <source>
        <dbReference type="ARBA" id="ARBA00022490"/>
    </source>
</evidence>
<dbReference type="InterPro" id="IPR039804">
    <property type="entry name" value="RING-CH-C4HC3_LTN1"/>
</dbReference>
<dbReference type="InterPro" id="IPR054476">
    <property type="entry name" value="Ltn1_N"/>
</dbReference>
<evidence type="ECO:0000256" key="4">
    <source>
        <dbReference type="ARBA" id="ARBA00007997"/>
    </source>
</evidence>
<dbReference type="SUPFAM" id="SSF48371">
    <property type="entry name" value="ARM repeat"/>
    <property type="match status" value="1"/>
</dbReference>
<dbReference type="EC" id="2.3.2.27" evidence="5 16"/>
<protein>
    <recommendedName>
        <fullName evidence="6 16">E3 ubiquitin-protein ligase listerin</fullName>
        <ecNumber evidence="5 16">2.3.2.27</ecNumber>
    </recommendedName>
    <alternativeName>
        <fullName evidence="16">RING-type E3 ubiquitin transferase listerin</fullName>
    </alternativeName>
</protein>
<evidence type="ECO:0000259" key="17">
    <source>
        <dbReference type="PROSITE" id="PS50089"/>
    </source>
</evidence>
<dbReference type="GO" id="GO:1990112">
    <property type="term" value="C:RQC complex"/>
    <property type="evidence" value="ECO:0007669"/>
    <property type="project" value="UniProtKB-UniRule"/>
</dbReference>
<dbReference type="GO" id="GO:0008270">
    <property type="term" value="F:zinc ion binding"/>
    <property type="evidence" value="ECO:0007669"/>
    <property type="project" value="UniProtKB-KW"/>
</dbReference>
<comment type="pathway">
    <text evidence="3 16">Protein modification; protein ubiquitination.</text>
</comment>
<dbReference type="PANTHER" id="PTHR12389">
    <property type="entry name" value="ZINC FINGER PROTEIN 294"/>
    <property type="match status" value="1"/>
</dbReference>
<dbReference type="GO" id="GO:0072344">
    <property type="term" value="P:rescue of stalled ribosome"/>
    <property type="evidence" value="ECO:0007669"/>
    <property type="project" value="UniProtKB-UniRule"/>
</dbReference>
<keyword evidence="7" id="KW-0963">Cytoplasm</keyword>
<evidence type="ECO:0000256" key="9">
    <source>
        <dbReference type="ARBA" id="ARBA00022723"/>
    </source>
</evidence>
<accession>A0A1E3QHN2</accession>
<dbReference type="GO" id="GO:0016567">
    <property type="term" value="P:protein ubiquitination"/>
    <property type="evidence" value="ECO:0007669"/>
    <property type="project" value="UniProtKB-UniPathway"/>
</dbReference>
<gene>
    <name evidence="18" type="ORF">BABINDRAFT_10352</name>
</gene>